<reference evidence="3" key="2">
    <citation type="journal article" date="2024" name="Plant">
        <title>Genomic evolution and insights into agronomic trait innovations of Sesamum species.</title>
        <authorList>
            <person name="Miao H."/>
            <person name="Wang L."/>
            <person name="Qu L."/>
            <person name="Liu H."/>
            <person name="Sun Y."/>
            <person name="Le M."/>
            <person name="Wang Q."/>
            <person name="Wei S."/>
            <person name="Zheng Y."/>
            <person name="Lin W."/>
            <person name="Duan Y."/>
            <person name="Cao H."/>
            <person name="Xiong S."/>
            <person name="Wang X."/>
            <person name="Wei L."/>
            <person name="Li C."/>
            <person name="Ma Q."/>
            <person name="Ju M."/>
            <person name="Zhao R."/>
            <person name="Li G."/>
            <person name="Mu C."/>
            <person name="Tian Q."/>
            <person name="Mei H."/>
            <person name="Zhang T."/>
            <person name="Gao T."/>
            <person name="Zhang H."/>
        </authorList>
    </citation>
    <scope>NUCLEOTIDE SEQUENCE</scope>
    <source>
        <strain evidence="3">K16</strain>
    </source>
</reference>
<reference evidence="3" key="1">
    <citation type="submission" date="2020-06" db="EMBL/GenBank/DDBJ databases">
        <authorList>
            <person name="Li T."/>
            <person name="Hu X."/>
            <person name="Zhang T."/>
            <person name="Song X."/>
            <person name="Zhang H."/>
            <person name="Dai N."/>
            <person name="Sheng W."/>
            <person name="Hou X."/>
            <person name="Wei L."/>
        </authorList>
    </citation>
    <scope>NUCLEOTIDE SEQUENCE</scope>
    <source>
        <strain evidence="3">K16</strain>
        <tissue evidence="3">Leaf</tissue>
    </source>
</reference>
<feature type="compositionally biased region" description="Low complexity" evidence="1">
    <location>
        <begin position="411"/>
        <end position="423"/>
    </location>
</feature>
<proteinExistence type="predicted"/>
<dbReference type="CDD" id="cd09272">
    <property type="entry name" value="RNase_HI_RT_Ty1"/>
    <property type="match status" value="1"/>
</dbReference>
<keyword evidence="4" id="KW-1185">Reference proteome</keyword>
<feature type="transmembrane region" description="Helical" evidence="2">
    <location>
        <begin position="54"/>
        <end position="74"/>
    </location>
</feature>
<evidence type="ECO:0000256" key="1">
    <source>
        <dbReference type="SAM" id="MobiDB-lite"/>
    </source>
</evidence>
<feature type="region of interest" description="Disordered" evidence="1">
    <location>
        <begin position="403"/>
        <end position="423"/>
    </location>
</feature>
<dbReference type="PANTHER" id="PTHR11439:SF463">
    <property type="entry name" value="REVERSE TRANSCRIPTASE TY1_COPIA-TYPE DOMAIN-CONTAINING PROTEIN"/>
    <property type="match status" value="1"/>
</dbReference>
<comment type="caution">
    <text evidence="3">The sequence shown here is derived from an EMBL/GenBank/DDBJ whole genome shotgun (WGS) entry which is preliminary data.</text>
</comment>
<feature type="transmembrane region" description="Helical" evidence="2">
    <location>
        <begin position="80"/>
        <end position="100"/>
    </location>
</feature>
<keyword evidence="2" id="KW-0472">Membrane</keyword>
<evidence type="ECO:0000313" key="3">
    <source>
        <dbReference type="EMBL" id="KAK4395911.1"/>
    </source>
</evidence>
<dbReference type="EMBL" id="JACGWL010000009">
    <property type="protein sequence ID" value="KAK4395911.1"/>
    <property type="molecule type" value="Genomic_DNA"/>
</dbReference>
<dbReference type="PANTHER" id="PTHR11439">
    <property type="entry name" value="GAG-POL-RELATED RETROTRANSPOSON"/>
    <property type="match status" value="1"/>
</dbReference>
<protein>
    <submittedName>
        <fullName evidence="3">Retrovirus-related Pol polyprotein from transposon RE1</fullName>
    </submittedName>
</protein>
<dbReference type="Proteomes" id="UP001289374">
    <property type="component" value="Unassembled WGS sequence"/>
</dbReference>
<sequence>MTWLLNSMEENVSVNDGQFVTDYFASLKGVADEILLYHPLNCDAKARTLNGKSFYWPNFYLASILSSVPLKILYCPMIQFLLYLMPCLGFFAFPVVPHWCHLPLRHPLWLFEVVPEWANALSSESNVSVSESDQVSLSREAYERLIHQPVANSTSSTATPVPLRVFLLLLMVVVGFWSHHSYHCSGIVHPSKDLILDSILFARHFPDLQTKKTIGDGHERDGLYYLDTTTTPVSAHTISATISPFQWHCCLGHPSLAKLEQLLLLESSVSKLEYVSIGIFWISHMNVPKSFWGDVVLTAYFLINCMPSSVLHGDIPYFCLYPNRPLYHVSPRVFDVCVLHITSLMSTPYYSSNKDKNDKTITDRPSLSTPVPLPSSASSLVPIFEHSSRPLLVYVKCRQVPSTTLDDSTHPSSLPAAPPSSLSIEPENDLPIALRKDKAKYTQLVGKLIYLIVTRPDISFAVGIVSQFMDRPRTIHWEAALRILKYVKVTPGKGLLYKKHGHLKIEAYSDADYAGSRNDRRSTSGYCTYLGGNLVTWRSKKQTIVARLVQKLNTGLWLILLVR</sequence>
<gene>
    <name evidence="3" type="ORF">Sango_1745400</name>
</gene>
<organism evidence="3 4">
    <name type="scientific">Sesamum angolense</name>
    <dbReference type="NCBI Taxonomy" id="2727404"/>
    <lineage>
        <taxon>Eukaryota</taxon>
        <taxon>Viridiplantae</taxon>
        <taxon>Streptophyta</taxon>
        <taxon>Embryophyta</taxon>
        <taxon>Tracheophyta</taxon>
        <taxon>Spermatophyta</taxon>
        <taxon>Magnoliopsida</taxon>
        <taxon>eudicotyledons</taxon>
        <taxon>Gunneridae</taxon>
        <taxon>Pentapetalae</taxon>
        <taxon>asterids</taxon>
        <taxon>lamiids</taxon>
        <taxon>Lamiales</taxon>
        <taxon>Pedaliaceae</taxon>
        <taxon>Sesamum</taxon>
    </lineage>
</organism>
<evidence type="ECO:0000313" key="4">
    <source>
        <dbReference type="Proteomes" id="UP001289374"/>
    </source>
</evidence>
<dbReference type="AlphaFoldDB" id="A0AAE1WMC2"/>
<keyword evidence="2" id="KW-0812">Transmembrane</keyword>
<evidence type="ECO:0000256" key="2">
    <source>
        <dbReference type="SAM" id="Phobius"/>
    </source>
</evidence>
<name>A0AAE1WMC2_9LAMI</name>
<accession>A0AAE1WMC2</accession>
<keyword evidence="2" id="KW-1133">Transmembrane helix</keyword>